<dbReference type="FunFam" id="1.10.20.10:FF:000006">
    <property type="entry name" value="Nuclear transcription factor Y subunit gamma"/>
    <property type="match status" value="1"/>
</dbReference>
<evidence type="ECO:0000313" key="9">
    <source>
        <dbReference type="EMBL" id="CEL51937.1"/>
    </source>
</evidence>
<proteinExistence type="inferred from homology"/>
<keyword evidence="2" id="KW-0805">Transcription regulation</keyword>
<accession>A0A0B7F6T5</accession>
<evidence type="ECO:0000256" key="5">
    <source>
        <dbReference type="ARBA" id="ARBA00023242"/>
    </source>
</evidence>
<evidence type="ECO:0000256" key="4">
    <source>
        <dbReference type="ARBA" id="ARBA00023163"/>
    </source>
</evidence>
<gene>
    <name evidence="9" type="ORF">RSOLAG1IB_00474</name>
</gene>
<dbReference type="PANTHER" id="PTHR10252">
    <property type="entry name" value="HISTONE-LIKE TRANSCRIPTION FACTOR CCAAT-RELATED"/>
    <property type="match status" value="1"/>
</dbReference>
<evidence type="ECO:0000256" key="7">
    <source>
        <dbReference type="SAM" id="MobiDB-lite"/>
    </source>
</evidence>
<feature type="domain" description="Transcription factor CBF/NF-Y/archaeal histone" evidence="8">
    <location>
        <begin position="41"/>
        <end position="103"/>
    </location>
</feature>
<dbReference type="Pfam" id="PF00808">
    <property type="entry name" value="CBFD_NFYB_HMF"/>
    <property type="match status" value="1"/>
</dbReference>
<comment type="similarity">
    <text evidence="6">Belongs to the NFYC/HAP5 subunit family.</text>
</comment>
<keyword evidence="4" id="KW-0804">Transcription</keyword>
<dbReference type="GO" id="GO:0001228">
    <property type="term" value="F:DNA-binding transcription activator activity, RNA polymerase II-specific"/>
    <property type="evidence" value="ECO:0007669"/>
    <property type="project" value="TreeGrafter"/>
</dbReference>
<dbReference type="PANTHER" id="PTHR10252:SF8">
    <property type="entry name" value="NUCLEAR TRANSCRIPTION FACTOR Y SUBUNIT GAMMA"/>
    <property type="match status" value="1"/>
</dbReference>
<dbReference type="InterPro" id="IPR009072">
    <property type="entry name" value="Histone-fold"/>
</dbReference>
<dbReference type="STRING" id="1108050.A0A0B7F6T5"/>
<protein>
    <submittedName>
        <fullName evidence="9">Transcriptional activator HAP5</fullName>
    </submittedName>
</protein>
<dbReference type="CDD" id="cd22908">
    <property type="entry name" value="HFD_NFYC-like"/>
    <property type="match status" value="1"/>
</dbReference>
<feature type="region of interest" description="Disordered" evidence="7">
    <location>
        <begin position="122"/>
        <end position="152"/>
    </location>
</feature>
<evidence type="ECO:0000313" key="10">
    <source>
        <dbReference type="Proteomes" id="UP000059188"/>
    </source>
</evidence>
<evidence type="ECO:0000256" key="1">
    <source>
        <dbReference type="ARBA" id="ARBA00004123"/>
    </source>
</evidence>
<dbReference type="EMBL" id="LN679100">
    <property type="protein sequence ID" value="CEL51937.1"/>
    <property type="molecule type" value="Genomic_DNA"/>
</dbReference>
<keyword evidence="5" id="KW-0539">Nucleus</keyword>
<reference evidence="9 10" key="1">
    <citation type="submission" date="2014-11" db="EMBL/GenBank/DDBJ databases">
        <authorList>
            <person name="Wibberg Daniel"/>
        </authorList>
    </citation>
    <scope>NUCLEOTIDE SEQUENCE [LARGE SCALE GENOMIC DNA]</scope>
    <source>
        <strain evidence="9">Rhizoctonia solani AG1-IB 7/3/14</strain>
    </source>
</reference>
<dbReference type="Gene3D" id="1.10.20.10">
    <property type="entry name" value="Histone, subunit A"/>
    <property type="match status" value="1"/>
</dbReference>
<dbReference type="SUPFAM" id="SSF47113">
    <property type="entry name" value="Histone-fold"/>
    <property type="match status" value="1"/>
</dbReference>
<name>A0A0B7F6T5_THACB</name>
<dbReference type="OrthoDB" id="1272441at2759"/>
<dbReference type="InterPro" id="IPR050568">
    <property type="entry name" value="Transcr_DNA_Rep_Reg"/>
</dbReference>
<keyword evidence="3" id="KW-0238">DNA-binding</keyword>
<sequence length="206" mass="22431">MPHQGPYVQPGDTLEDFLRYFWQSQIATAEREEPDFKHPPLPLARIKKVMKNDPEVKMISADAPILFSKACEIFISEVTARAYLVAEQHKRRTLAKADVARALSKSDQFDFLIDIVPREEGAKRSARGGLNRNEPKPGPSGSGTGTVTDGALTTDTNVMLPENVQAAESLLEGEQTNAGLMAQSIPGYPVSGPVNFAYASGSAHHQ</sequence>
<dbReference type="GO" id="GO:0000978">
    <property type="term" value="F:RNA polymerase II cis-regulatory region sequence-specific DNA binding"/>
    <property type="evidence" value="ECO:0007669"/>
    <property type="project" value="TreeGrafter"/>
</dbReference>
<dbReference type="AlphaFoldDB" id="A0A0B7F6T5"/>
<evidence type="ECO:0000256" key="3">
    <source>
        <dbReference type="ARBA" id="ARBA00023125"/>
    </source>
</evidence>
<dbReference type="Proteomes" id="UP000059188">
    <property type="component" value="Unassembled WGS sequence"/>
</dbReference>
<organism evidence="9 10">
    <name type="scientific">Thanatephorus cucumeris (strain AG1-IB / isolate 7/3/14)</name>
    <name type="common">Lettuce bottom rot fungus</name>
    <name type="synonym">Rhizoctonia solani</name>
    <dbReference type="NCBI Taxonomy" id="1108050"/>
    <lineage>
        <taxon>Eukaryota</taxon>
        <taxon>Fungi</taxon>
        <taxon>Dikarya</taxon>
        <taxon>Basidiomycota</taxon>
        <taxon>Agaricomycotina</taxon>
        <taxon>Agaricomycetes</taxon>
        <taxon>Cantharellales</taxon>
        <taxon>Ceratobasidiaceae</taxon>
        <taxon>Rhizoctonia</taxon>
        <taxon>Rhizoctonia solani AG-1</taxon>
    </lineage>
</organism>
<dbReference type="GO" id="GO:0016602">
    <property type="term" value="C:CCAAT-binding factor complex"/>
    <property type="evidence" value="ECO:0007669"/>
    <property type="project" value="TreeGrafter"/>
</dbReference>
<dbReference type="GO" id="GO:0046982">
    <property type="term" value="F:protein heterodimerization activity"/>
    <property type="evidence" value="ECO:0007669"/>
    <property type="project" value="InterPro"/>
</dbReference>
<evidence type="ECO:0000256" key="2">
    <source>
        <dbReference type="ARBA" id="ARBA00023015"/>
    </source>
</evidence>
<comment type="subcellular location">
    <subcellularLocation>
        <location evidence="1">Nucleus</location>
    </subcellularLocation>
</comment>
<dbReference type="InterPro" id="IPR003958">
    <property type="entry name" value="CBFA_NFYB_domain"/>
</dbReference>
<evidence type="ECO:0000259" key="8">
    <source>
        <dbReference type="Pfam" id="PF00808"/>
    </source>
</evidence>
<evidence type="ECO:0000256" key="6">
    <source>
        <dbReference type="ARBA" id="ARBA00038129"/>
    </source>
</evidence>
<keyword evidence="10" id="KW-1185">Reference proteome</keyword>